<gene>
    <name evidence="2" type="ORF">HG543_08120</name>
</gene>
<dbReference type="EMBL" id="JABBJJ010000026">
    <property type="protein sequence ID" value="NMO14825.1"/>
    <property type="molecule type" value="Genomic_DNA"/>
</dbReference>
<dbReference type="GO" id="GO:0006826">
    <property type="term" value="P:iron ion transport"/>
    <property type="evidence" value="ECO:0007669"/>
    <property type="project" value="InterPro"/>
</dbReference>
<dbReference type="InterPro" id="IPR053733">
    <property type="entry name" value="Heme_Transport_Util_sf"/>
</dbReference>
<dbReference type="CDD" id="cd16830">
    <property type="entry name" value="HemS-like_N"/>
    <property type="match status" value="1"/>
</dbReference>
<feature type="domain" description="Haemin-degrading HemS/ChuX" evidence="1">
    <location>
        <begin position="220"/>
        <end position="351"/>
    </location>
</feature>
<evidence type="ECO:0000313" key="3">
    <source>
        <dbReference type="Proteomes" id="UP000518300"/>
    </source>
</evidence>
<sequence>MQQPSFSGVAPEPAVLRQRWQALRQSQPRTRIRDAAEQLGVSEAQLLATGLGQDAVRLELRFDVLLPRMESLGRVMSLTRNAHAVHEKRGTWRNVELNGARALVLDEDIDLRLFLSRWRFGFALREPMEDGIRRSLHFFDATGTAVHKVFLEDPTGTAAFEALVSKLAHEDQTPALAVEAAPPVAVPRPDDQVDGEGLRAGWRALQDTHEFFSLLQRFDVARTQALRLAGRELARPVALESLSWVLERVSASGLPIMVFVGNPGAIQIHTGPVHTVRPMGPWLNVLDRGFNLHVRGDHIHSAWVVHKPTRDGVVTSLEVFDAAGENIALVFGQRKPGKPELPEWTALMRELMEALPAPEVRP</sequence>
<feature type="domain" description="Haemin-degrading HemS/ChuX" evidence="1">
    <location>
        <begin position="40"/>
        <end position="167"/>
    </location>
</feature>
<reference evidence="2 3" key="1">
    <citation type="submission" date="2020-04" db="EMBL/GenBank/DDBJ databases">
        <title>Draft genome of Pyxidicoccus fallax type strain.</title>
        <authorList>
            <person name="Whitworth D.E."/>
        </authorList>
    </citation>
    <scope>NUCLEOTIDE SEQUENCE [LARGE SCALE GENOMIC DNA]</scope>
    <source>
        <strain evidence="2 3">DSM 14698</strain>
    </source>
</reference>
<evidence type="ECO:0000259" key="1">
    <source>
        <dbReference type="Pfam" id="PF05171"/>
    </source>
</evidence>
<dbReference type="Proteomes" id="UP000518300">
    <property type="component" value="Unassembled WGS sequence"/>
</dbReference>
<evidence type="ECO:0000313" key="2">
    <source>
        <dbReference type="EMBL" id="NMO14825.1"/>
    </source>
</evidence>
<name>A0A848LDD6_9BACT</name>
<dbReference type="Pfam" id="PF05171">
    <property type="entry name" value="HemS"/>
    <property type="match status" value="2"/>
</dbReference>
<dbReference type="InterPro" id="IPR007845">
    <property type="entry name" value="HemS/ChuX_dom"/>
</dbReference>
<dbReference type="Gene3D" id="3.40.1570.10">
    <property type="entry name" value="HemS/ChuS/ChuX like domains"/>
    <property type="match status" value="2"/>
</dbReference>
<protein>
    <submittedName>
        <fullName evidence="2">Hemin-degrading factor</fullName>
    </submittedName>
</protein>
<organism evidence="2 3">
    <name type="scientific">Pyxidicoccus fallax</name>
    <dbReference type="NCBI Taxonomy" id="394095"/>
    <lineage>
        <taxon>Bacteria</taxon>
        <taxon>Pseudomonadati</taxon>
        <taxon>Myxococcota</taxon>
        <taxon>Myxococcia</taxon>
        <taxon>Myxococcales</taxon>
        <taxon>Cystobacterineae</taxon>
        <taxon>Myxococcaceae</taxon>
        <taxon>Pyxidicoccus</taxon>
    </lineage>
</organism>
<proteinExistence type="predicted"/>
<dbReference type="AlphaFoldDB" id="A0A848LDD6"/>
<dbReference type="CDD" id="cd16831">
    <property type="entry name" value="HemS-like_C"/>
    <property type="match status" value="1"/>
</dbReference>
<accession>A0A848LDD6</accession>
<dbReference type="SUPFAM" id="SSF144064">
    <property type="entry name" value="Heme iron utilization protein-like"/>
    <property type="match status" value="1"/>
</dbReference>
<keyword evidence="3" id="KW-1185">Reference proteome</keyword>
<comment type="caution">
    <text evidence="2">The sequence shown here is derived from an EMBL/GenBank/DDBJ whole genome shotgun (WGS) entry which is preliminary data.</text>
</comment>